<dbReference type="KEGG" id="tdl:TDEL_0A02920"/>
<protein>
    <submittedName>
        <fullName evidence="8">Uncharacterized protein</fullName>
    </submittedName>
</protein>
<evidence type="ECO:0000256" key="7">
    <source>
        <dbReference type="SAM" id="MobiDB-lite"/>
    </source>
</evidence>
<keyword evidence="5" id="KW-0449">Lipoprotein</keyword>
<name>G8ZLY0_TORDE</name>
<dbReference type="GO" id="GO:0045121">
    <property type="term" value="C:membrane raft"/>
    <property type="evidence" value="ECO:0007669"/>
    <property type="project" value="InterPro"/>
</dbReference>
<dbReference type="OrthoDB" id="4067878at2759"/>
<keyword evidence="4" id="KW-0564">Palmitate</keyword>
<organism evidence="8 9">
    <name type="scientific">Torulaspora delbrueckii</name>
    <name type="common">Yeast</name>
    <name type="synonym">Candida colliculosa</name>
    <dbReference type="NCBI Taxonomy" id="4950"/>
    <lineage>
        <taxon>Eukaryota</taxon>
        <taxon>Fungi</taxon>
        <taxon>Dikarya</taxon>
        <taxon>Ascomycota</taxon>
        <taxon>Saccharomycotina</taxon>
        <taxon>Saccharomycetes</taxon>
        <taxon>Saccharomycetales</taxon>
        <taxon>Saccharomycetaceae</taxon>
        <taxon>Torulaspora</taxon>
    </lineage>
</organism>
<dbReference type="GO" id="GO:0031902">
    <property type="term" value="C:late endosome membrane"/>
    <property type="evidence" value="ECO:0007669"/>
    <property type="project" value="EnsemblFungi"/>
</dbReference>
<dbReference type="FunCoup" id="G8ZLY0">
    <property type="interactions" value="120"/>
</dbReference>
<dbReference type="GO" id="GO:0016237">
    <property type="term" value="P:microautophagy"/>
    <property type="evidence" value="ECO:0007669"/>
    <property type="project" value="EnsemblFungi"/>
</dbReference>
<dbReference type="InterPro" id="IPR028209">
    <property type="entry name" value="LAMTOR1/MEH1"/>
</dbReference>
<keyword evidence="2" id="KW-0519">Myristate</keyword>
<evidence type="ECO:0000313" key="8">
    <source>
        <dbReference type="EMBL" id="CCE89624.1"/>
    </source>
</evidence>
<dbReference type="AlphaFoldDB" id="G8ZLY0"/>
<dbReference type="GO" id="GO:0000329">
    <property type="term" value="C:fungal-type vacuole membrane"/>
    <property type="evidence" value="ECO:0007669"/>
    <property type="project" value="EnsemblFungi"/>
</dbReference>
<comment type="subcellular location">
    <subcellularLocation>
        <location evidence="1">Endomembrane system</location>
    </subcellularLocation>
</comment>
<proteinExistence type="predicted"/>
<dbReference type="InParanoid" id="G8ZLY0"/>
<feature type="region of interest" description="Disordered" evidence="7">
    <location>
        <begin position="82"/>
        <end position="112"/>
    </location>
</feature>
<accession>G8ZLY0</accession>
<dbReference type="EMBL" id="HE616742">
    <property type="protein sequence ID" value="CCE89624.1"/>
    <property type="molecule type" value="Genomic_DNA"/>
</dbReference>
<dbReference type="GO" id="GO:0032456">
    <property type="term" value="P:endocytic recycling"/>
    <property type="evidence" value="ECO:0007669"/>
    <property type="project" value="EnsemblFungi"/>
</dbReference>
<reference evidence="8 9" key="1">
    <citation type="journal article" date="2011" name="Proc. Natl. Acad. Sci. U.S.A.">
        <title>Evolutionary erosion of yeast sex chromosomes by mating-type switching accidents.</title>
        <authorList>
            <person name="Gordon J.L."/>
            <person name="Armisen D."/>
            <person name="Proux-Wera E."/>
            <person name="Oheigeartaigh S.S."/>
            <person name="Byrne K.P."/>
            <person name="Wolfe K.H."/>
        </authorList>
    </citation>
    <scope>NUCLEOTIDE SEQUENCE [LARGE SCALE GENOMIC DNA]</scope>
    <source>
        <strain evidence="9">ATCC 10662 / CBS 1146 / NBRC 0425 / NCYC 2629 / NRRL Y-866</strain>
    </source>
</reference>
<dbReference type="Proteomes" id="UP000005627">
    <property type="component" value="Chromosome 1"/>
</dbReference>
<dbReference type="eggNOG" id="ENOG502S74H">
    <property type="taxonomic scope" value="Eukaryota"/>
</dbReference>
<dbReference type="GeneID" id="11502965"/>
<feature type="coiled-coil region" evidence="6">
    <location>
        <begin position="26"/>
        <end position="60"/>
    </location>
</feature>
<keyword evidence="3" id="KW-0472">Membrane</keyword>
<dbReference type="Pfam" id="PF15454">
    <property type="entry name" value="LAMTOR"/>
    <property type="match status" value="1"/>
</dbReference>
<evidence type="ECO:0000256" key="3">
    <source>
        <dbReference type="ARBA" id="ARBA00023136"/>
    </source>
</evidence>
<evidence type="ECO:0000256" key="5">
    <source>
        <dbReference type="ARBA" id="ARBA00023288"/>
    </source>
</evidence>
<dbReference type="STRING" id="1076872.G8ZLY0"/>
<dbReference type="GO" id="GO:0043410">
    <property type="term" value="P:positive regulation of MAPK cascade"/>
    <property type="evidence" value="ECO:0007669"/>
    <property type="project" value="InterPro"/>
</dbReference>
<dbReference type="SMART" id="SM01262">
    <property type="entry name" value="LAMTOR"/>
    <property type="match status" value="1"/>
</dbReference>
<dbReference type="GO" id="GO:0071986">
    <property type="term" value="C:Ragulator complex"/>
    <property type="evidence" value="ECO:0007669"/>
    <property type="project" value="EnsemblFungi"/>
</dbReference>
<dbReference type="GO" id="GO:0032008">
    <property type="term" value="P:positive regulation of TOR signaling"/>
    <property type="evidence" value="ECO:0007669"/>
    <property type="project" value="InterPro"/>
</dbReference>
<sequence>MGVIASCCRDSDADENEALLASQNGHGDHNDDYNAVQRQMKEQEEQLRARENMLKEIVANTNDKLIDISMISNSGIVIQGTDLKNPESSYEPEASHGSITDNANAEHDEDGHKIHTRPRFVTLETNTAMSDEMKSKLKQLHETIFTTLDEQLRVEPTGKLTVTLK</sequence>
<dbReference type="HOGENOM" id="CLU_136947_0_0_1"/>
<dbReference type="GO" id="GO:0007035">
    <property type="term" value="P:vacuolar acidification"/>
    <property type="evidence" value="ECO:0007669"/>
    <property type="project" value="EnsemblFungi"/>
</dbReference>
<dbReference type="GO" id="GO:0072665">
    <property type="term" value="P:protein localization to vacuole"/>
    <property type="evidence" value="ECO:0007669"/>
    <property type="project" value="EnsemblFungi"/>
</dbReference>
<gene>
    <name evidence="8" type="primary">TDEL0A02920</name>
    <name evidence="8" type="ORF">TDEL_0A02920</name>
</gene>
<evidence type="ECO:0000256" key="1">
    <source>
        <dbReference type="ARBA" id="ARBA00004308"/>
    </source>
</evidence>
<evidence type="ECO:0000313" key="9">
    <source>
        <dbReference type="Proteomes" id="UP000005627"/>
    </source>
</evidence>
<keyword evidence="9" id="KW-1185">Reference proteome</keyword>
<dbReference type="GO" id="GO:0071230">
    <property type="term" value="P:cellular response to amino acid stimulus"/>
    <property type="evidence" value="ECO:0007669"/>
    <property type="project" value="InterPro"/>
</dbReference>
<dbReference type="GO" id="GO:0001919">
    <property type="term" value="P:regulation of receptor recycling"/>
    <property type="evidence" value="ECO:0007669"/>
    <property type="project" value="InterPro"/>
</dbReference>
<dbReference type="RefSeq" id="XP_003678835.1">
    <property type="nucleotide sequence ID" value="XM_003678787.1"/>
</dbReference>
<evidence type="ECO:0000256" key="4">
    <source>
        <dbReference type="ARBA" id="ARBA00023139"/>
    </source>
</evidence>
<keyword evidence="6" id="KW-0175">Coiled coil</keyword>
<evidence type="ECO:0000256" key="2">
    <source>
        <dbReference type="ARBA" id="ARBA00022707"/>
    </source>
</evidence>
<evidence type="ECO:0000256" key="6">
    <source>
        <dbReference type="SAM" id="Coils"/>
    </source>
</evidence>